<dbReference type="EMBL" id="VJWV01000005">
    <property type="protein sequence ID" value="TRW73575.1"/>
    <property type="molecule type" value="Genomic_DNA"/>
</dbReference>
<evidence type="ECO:0000313" key="1">
    <source>
        <dbReference type="EMBL" id="TRW73575.1"/>
    </source>
</evidence>
<dbReference type="RefSeq" id="WP_143459315.1">
    <property type="nucleotide sequence ID" value="NZ_VJWV01000005.1"/>
</dbReference>
<dbReference type="Proteomes" id="UP000317167">
    <property type="component" value="Unassembled WGS sequence"/>
</dbReference>
<protein>
    <submittedName>
        <fullName evidence="1">Uncharacterized protein</fullName>
    </submittedName>
</protein>
<organism evidence="1 2">
    <name type="scientific">Lactococcus lactis</name>
    <dbReference type="NCBI Taxonomy" id="1358"/>
    <lineage>
        <taxon>Bacteria</taxon>
        <taxon>Bacillati</taxon>
        <taxon>Bacillota</taxon>
        <taxon>Bacilli</taxon>
        <taxon>Lactobacillales</taxon>
        <taxon>Streptococcaceae</taxon>
        <taxon>Lactococcus</taxon>
    </lineage>
</organism>
<proteinExistence type="predicted"/>
<name>A0A552Z238_9LACT</name>
<accession>A0A552Z238</accession>
<sequence>MKNVAAINKNILIISTPLEKDSEHRSFGKTSINGHTYANTLFINNNRESMKLKITPNMVEKWKAKQQAKKDLKCITGKSLLDPLFNEVVKISIDKAKNDKDPFWVSTDTYWAGYARGIRKQRQTLKEKALSAFNIINADDVRELSHELGVSEDKITAAVMEVISKRKNGGMI</sequence>
<dbReference type="AlphaFoldDB" id="A0A552Z238"/>
<comment type="caution">
    <text evidence="1">The sequence shown here is derived from an EMBL/GenBank/DDBJ whole genome shotgun (WGS) entry which is preliminary data.</text>
</comment>
<evidence type="ECO:0000313" key="2">
    <source>
        <dbReference type="Proteomes" id="UP000317167"/>
    </source>
</evidence>
<reference evidence="1 2" key="1">
    <citation type="submission" date="2019-07" db="EMBL/GenBank/DDBJ databases">
        <title>Draft genome of 7 Lactococcus lactis strains isolated from an artisanal cheese production.</title>
        <authorList>
            <person name="Biolcati F."/>
            <person name="Bottero M.T."/>
            <person name="Dalmasso A."/>
            <person name="Mcauliffe O."/>
        </authorList>
    </citation>
    <scope>NUCLEOTIDE SEQUENCE [LARGE SCALE GENOMIC DNA]</scope>
    <source>
        <strain evidence="1 2">MRS45.2</strain>
    </source>
</reference>
<gene>
    <name evidence="1" type="ORF">FNJ53_07565</name>
</gene>